<feature type="transmembrane region" description="Helical" evidence="1">
    <location>
        <begin position="6"/>
        <end position="24"/>
    </location>
</feature>
<dbReference type="EMBL" id="MT141514">
    <property type="protein sequence ID" value="QJA64145.1"/>
    <property type="molecule type" value="Genomic_DNA"/>
</dbReference>
<keyword evidence="1" id="KW-1133">Transmembrane helix</keyword>
<dbReference type="EMBL" id="MT144651">
    <property type="protein sequence ID" value="QJH96426.1"/>
    <property type="molecule type" value="Genomic_DNA"/>
</dbReference>
<evidence type="ECO:0008006" key="5">
    <source>
        <dbReference type="Google" id="ProtNLM"/>
    </source>
</evidence>
<evidence type="ECO:0000313" key="2">
    <source>
        <dbReference type="EMBL" id="QJA64145.1"/>
    </source>
</evidence>
<sequence length="84" mass="9302">MEILGIAVTWKWLVGGLVAVFAALKARKLAKAADEIEDVFKAIEQGKKDGQWTVDEVKEVVIQLTEAIQATAPLAWWLVKRLKG</sequence>
<dbReference type="EMBL" id="MT142488">
    <property type="protein sequence ID" value="QJA82451.1"/>
    <property type="molecule type" value="Genomic_DNA"/>
</dbReference>
<protein>
    <recommendedName>
        <fullName evidence="5">Holin</fullName>
    </recommendedName>
</protein>
<evidence type="ECO:0000256" key="1">
    <source>
        <dbReference type="SAM" id="Phobius"/>
    </source>
</evidence>
<gene>
    <name evidence="3" type="ORF">MM415A00402_0004</name>
    <name evidence="2" type="ORF">MM415B00534_0004</name>
    <name evidence="4" type="ORF">TM448B00727_0004</name>
</gene>
<evidence type="ECO:0000313" key="4">
    <source>
        <dbReference type="EMBL" id="QJH96426.1"/>
    </source>
</evidence>
<keyword evidence="1" id="KW-0812">Transmembrane</keyword>
<accession>A0A6M3XFF1</accession>
<name>A0A6M3XFF1_9ZZZZ</name>
<evidence type="ECO:0000313" key="3">
    <source>
        <dbReference type="EMBL" id="QJA82451.1"/>
    </source>
</evidence>
<keyword evidence="1" id="KW-0472">Membrane</keyword>
<organism evidence="4">
    <name type="scientific">viral metagenome</name>
    <dbReference type="NCBI Taxonomy" id="1070528"/>
    <lineage>
        <taxon>unclassified sequences</taxon>
        <taxon>metagenomes</taxon>
        <taxon>organismal metagenomes</taxon>
    </lineage>
</organism>
<proteinExistence type="predicted"/>
<dbReference type="AlphaFoldDB" id="A0A6M3XFF1"/>
<reference evidence="4" key="1">
    <citation type="submission" date="2020-03" db="EMBL/GenBank/DDBJ databases">
        <title>The deep terrestrial virosphere.</title>
        <authorList>
            <person name="Holmfeldt K."/>
            <person name="Nilsson E."/>
            <person name="Simone D."/>
            <person name="Lopez-Fernandez M."/>
            <person name="Wu X."/>
            <person name="de Brujin I."/>
            <person name="Lundin D."/>
            <person name="Andersson A."/>
            <person name="Bertilsson S."/>
            <person name="Dopson M."/>
        </authorList>
    </citation>
    <scope>NUCLEOTIDE SEQUENCE</scope>
    <source>
        <strain evidence="3">MM415A00402</strain>
        <strain evidence="2">MM415B00534</strain>
        <strain evidence="4">TM448B00727</strain>
    </source>
</reference>